<organism evidence="2 3">
    <name type="scientific">Sinimarinibacterium flocculans</name>
    <dbReference type="NCBI Taxonomy" id="985250"/>
    <lineage>
        <taxon>Bacteria</taxon>
        <taxon>Pseudomonadati</taxon>
        <taxon>Pseudomonadota</taxon>
        <taxon>Gammaproteobacteria</taxon>
        <taxon>Nevskiales</taxon>
        <taxon>Nevskiaceae</taxon>
        <taxon>Sinimarinibacterium</taxon>
    </lineage>
</organism>
<keyword evidence="3" id="KW-1185">Reference proteome</keyword>
<feature type="region of interest" description="Disordered" evidence="1">
    <location>
        <begin position="172"/>
        <end position="196"/>
    </location>
</feature>
<dbReference type="Proteomes" id="UP000248330">
    <property type="component" value="Unassembled WGS sequence"/>
</dbReference>
<gene>
    <name evidence="2" type="ORF">C8D93_101612</name>
</gene>
<sequence length="235" mass="24883">MVSPAPRCGHGAGRRPDPPRIWTCTQVVPHRLRNFAGGPGAFGWCRPHLRIAARARAAPADPGNTLPAGRRAGHVTGGHGGDDPPEPHPLAGQSCAATVKCSIKIEPGSGRDRWWQSDVLIQHVRCIRRDQCFTKILRPGRRMARPLCNILISPLACGSAVLVLRRSNGLAQSPGLHQKSPPQIGPHGSKSNPVSSIPYGLPATSTPIVPSNIGRPLAGLKSHVVVAVAWSSDHG</sequence>
<protein>
    <submittedName>
        <fullName evidence="2">Uncharacterized protein</fullName>
    </submittedName>
</protein>
<evidence type="ECO:0000313" key="2">
    <source>
        <dbReference type="EMBL" id="PXV71560.1"/>
    </source>
</evidence>
<feature type="region of interest" description="Disordered" evidence="1">
    <location>
        <begin position="58"/>
        <end position="87"/>
    </location>
</feature>
<dbReference type="AlphaFoldDB" id="A0A318EI03"/>
<accession>A0A318EI03</accession>
<reference evidence="2 3" key="1">
    <citation type="submission" date="2018-04" db="EMBL/GenBank/DDBJ databases">
        <title>Genomic Encyclopedia of Type Strains, Phase IV (KMG-IV): sequencing the most valuable type-strain genomes for metagenomic binning, comparative biology and taxonomic classification.</title>
        <authorList>
            <person name="Goeker M."/>
        </authorList>
    </citation>
    <scope>NUCLEOTIDE SEQUENCE [LARGE SCALE GENOMIC DNA]</scope>
    <source>
        <strain evidence="2 3">DSM 104150</strain>
    </source>
</reference>
<name>A0A318EI03_9GAMM</name>
<proteinExistence type="predicted"/>
<feature type="region of interest" description="Disordered" evidence="1">
    <location>
        <begin position="1"/>
        <end position="20"/>
    </location>
</feature>
<dbReference type="EMBL" id="QICN01000001">
    <property type="protein sequence ID" value="PXV71560.1"/>
    <property type="molecule type" value="Genomic_DNA"/>
</dbReference>
<comment type="caution">
    <text evidence="2">The sequence shown here is derived from an EMBL/GenBank/DDBJ whole genome shotgun (WGS) entry which is preliminary data.</text>
</comment>
<evidence type="ECO:0000256" key="1">
    <source>
        <dbReference type="SAM" id="MobiDB-lite"/>
    </source>
</evidence>
<evidence type="ECO:0000313" key="3">
    <source>
        <dbReference type="Proteomes" id="UP000248330"/>
    </source>
</evidence>